<sequence length="92" mass="10189">MGSIGATLVNSGGAMAKILISLVRGYRLLLSPFIGMHCRFQPTCSQYMIEAIERHGSIKGTWLGLRRISRCHPWHEGGLDPVPELKTKNRNG</sequence>
<reference evidence="3" key="1">
    <citation type="submission" date="2016-10" db="EMBL/GenBank/DDBJ databases">
        <authorList>
            <person name="Varghese N."/>
            <person name="Submissions S."/>
        </authorList>
    </citation>
    <scope>NUCLEOTIDE SEQUENCE [LARGE SCALE GENOMIC DNA]</scope>
    <source>
        <strain evidence="3">DSM 11578</strain>
    </source>
</reference>
<evidence type="ECO:0000313" key="2">
    <source>
        <dbReference type="EMBL" id="SFK24753.1"/>
    </source>
</evidence>
<dbReference type="Pfam" id="PF01809">
    <property type="entry name" value="YidD"/>
    <property type="match status" value="1"/>
</dbReference>
<comment type="subcellular location">
    <subcellularLocation>
        <location evidence="1">Cell membrane</location>
        <topology evidence="1">Peripheral membrane protein</topology>
        <orientation evidence="1">Cytoplasmic side</orientation>
    </subcellularLocation>
</comment>
<dbReference type="STRING" id="45496.SAMN04488079_10747"/>
<keyword evidence="3" id="KW-1185">Reference proteome</keyword>
<keyword evidence="1" id="KW-0472">Membrane</keyword>
<dbReference type="InterPro" id="IPR002696">
    <property type="entry name" value="Membr_insert_effic_factor_YidD"/>
</dbReference>
<dbReference type="SMART" id="SM01234">
    <property type="entry name" value="Haemolytic"/>
    <property type="match status" value="1"/>
</dbReference>
<protein>
    <recommendedName>
        <fullName evidence="1">Putative membrane protein insertion efficiency factor</fullName>
    </recommendedName>
</protein>
<organism evidence="2 3">
    <name type="scientific">Methylophaga sulfidovorans</name>
    <dbReference type="NCBI Taxonomy" id="45496"/>
    <lineage>
        <taxon>Bacteria</taxon>
        <taxon>Pseudomonadati</taxon>
        <taxon>Pseudomonadota</taxon>
        <taxon>Gammaproteobacteria</taxon>
        <taxon>Thiotrichales</taxon>
        <taxon>Piscirickettsiaceae</taxon>
        <taxon>Methylophaga</taxon>
    </lineage>
</organism>
<dbReference type="NCBIfam" id="TIGR00278">
    <property type="entry name" value="membrane protein insertion efficiency factor YidD"/>
    <property type="match status" value="1"/>
</dbReference>
<accession>A0A1I3XZ09</accession>
<evidence type="ECO:0000313" key="3">
    <source>
        <dbReference type="Proteomes" id="UP000198924"/>
    </source>
</evidence>
<dbReference type="Proteomes" id="UP000198924">
    <property type="component" value="Unassembled WGS sequence"/>
</dbReference>
<dbReference type="AlphaFoldDB" id="A0A1I3XZ09"/>
<dbReference type="EMBL" id="FOSH01000007">
    <property type="protein sequence ID" value="SFK24753.1"/>
    <property type="molecule type" value="Genomic_DNA"/>
</dbReference>
<comment type="similarity">
    <text evidence="1">Belongs to the UPF0161 family.</text>
</comment>
<dbReference type="GO" id="GO:0005886">
    <property type="term" value="C:plasma membrane"/>
    <property type="evidence" value="ECO:0007669"/>
    <property type="project" value="UniProtKB-SubCell"/>
</dbReference>
<dbReference type="PANTHER" id="PTHR33383">
    <property type="entry name" value="MEMBRANE PROTEIN INSERTION EFFICIENCY FACTOR-RELATED"/>
    <property type="match status" value="1"/>
</dbReference>
<proteinExistence type="inferred from homology"/>
<evidence type="ECO:0000256" key="1">
    <source>
        <dbReference type="HAMAP-Rule" id="MF_00386"/>
    </source>
</evidence>
<name>A0A1I3XZ09_9GAMM</name>
<dbReference type="PANTHER" id="PTHR33383:SF1">
    <property type="entry name" value="MEMBRANE PROTEIN INSERTION EFFICIENCY FACTOR-RELATED"/>
    <property type="match status" value="1"/>
</dbReference>
<keyword evidence="1" id="KW-1003">Cell membrane</keyword>
<comment type="function">
    <text evidence="1">Could be involved in insertion of integral membrane proteins into the membrane.</text>
</comment>
<dbReference type="HAMAP" id="MF_00386">
    <property type="entry name" value="UPF0161_YidD"/>
    <property type="match status" value="1"/>
</dbReference>
<gene>
    <name evidence="2" type="ORF">SAMN04488079_10747</name>
</gene>